<dbReference type="Pfam" id="PF00528">
    <property type="entry name" value="BPD_transp_1"/>
    <property type="match status" value="1"/>
</dbReference>
<dbReference type="GO" id="GO:0055085">
    <property type="term" value="P:transmembrane transport"/>
    <property type="evidence" value="ECO:0007669"/>
    <property type="project" value="InterPro"/>
</dbReference>
<evidence type="ECO:0000256" key="4">
    <source>
        <dbReference type="ARBA" id="ARBA00022692"/>
    </source>
</evidence>
<dbReference type="Gene3D" id="1.10.3720.10">
    <property type="entry name" value="MetI-like"/>
    <property type="match status" value="1"/>
</dbReference>
<proteinExistence type="inferred from homology"/>
<dbReference type="CDD" id="cd06261">
    <property type="entry name" value="TM_PBP2"/>
    <property type="match status" value="1"/>
</dbReference>
<dbReference type="PANTHER" id="PTHR43163:SF6">
    <property type="entry name" value="DIPEPTIDE TRANSPORT SYSTEM PERMEASE PROTEIN DPPB-RELATED"/>
    <property type="match status" value="1"/>
</dbReference>
<keyword evidence="6 7" id="KW-0472">Membrane</keyword>
<gene>
    <name evidence="9" type="ORF">ENY07_09930</name>
</gene>
<feature type="transmembrane region" description="Helical" evidence="7">
    <location>
        <begin position="238"/>
        <end position="264"/>
    </location>
</feature>
<feature type="transmembrane region" description="Helical" evidence="7">
    <location>
        <begin position="284"/>
        <end position="307"/>
    </location>
</feature>
<reference evidence="9" key="1">
    <citation type="journal article" date="2020" name="mSystems">
        <title>Genome- and Community-Level Interaction Insights into Carbon Utilization and Element Cycling Functions of Hydrothermarchaeota in Hydrothermal Sediment.</title>
        <authorList>
            <person name="Zhou Z."/>
            <person name="Liu Y."/>
            <person name="Xu W."/>
            <person name="Pan J."/>
            <person name="Luo Z.H."/>
            <person name="Li M."/>
        </authorList>
    </citation>
    <scope>NUCLEOTIDE SEQUENCE</scope>
    <source>
        <strain evidence="9">SpSt-997</strain>
    </source>
</reference>
<dbReference type="AlphaFoldDB" id="A0A8J4HAY1"/>
<dbReference type="PROSITE" id="PS50928">
    <property type="entry name" value="ABC_TM1"/>
    <property type="match status" value="1"/>
</dbReference>
<dbReference type="PANTHER" id="PTHR43163">
    <property type="entry name" value="DIPEPTIDE TRANSPORT SYSTEM PERMEASE PROTEIN DPPB-RELATED"/>
    <property type="match status" value="1"/>
</dbReference>
<keyword evidence="3" id="KW-1003">Cell membrane</keyword>
<dbReference type="EMBL" id="DTQM01000190">
    <property type="protein sequence ID" value="HGC43520.1"/>
    <property type="molecule type" value="Genomic_DNA"/>
</dbReference>
<dbReference type="SUPFAM" id="SSF161098">
    <property type="entry name" value="MetI-like"/>
    <property type="match status" value="1"/>
</dbReference>
<dbReference type="InterPro" id="IPR035906">
    <property type="entry name" value="MetI-like_sf"/>
</dbReference>
<keyword evidence="2 7" id="KW-0813">Transport</keyword>
<sequence>MGGAWREFGQRAAAMLPAALLATLLVFALLNLVPGDPAVTLAGENASAARISEIRHLTGLDRPLAVQYLVWLNGVLHGDLSRSLLSGMPVAQAIAEKLPLSLFIVVLAMAFALVLGVPLGILAATHPGSIIDGVVSGLAALGVALPNFWLAMILVALFAIDLHWLPATGAVSLRDNPTQALRHAILPAMALAAGGMAEVARQVRGALTVVLRAPFVRTLHAKGLPGAAIVWRHGMRNIAALLLTLLALLFNRTLGATVVIETVFAIPGIGSTMVEAAVGKDFPMVQGVVLVMALLVIVSNLLVDLVISWIDPRGRRSVGP</sequence>
<comment type="similarity">
    <text evidence="7">Belongs to the binding-protein-dependent transport system permease family.</text>
</comment>
<evidence type="ECO:0000256" key="7">
    <source>
        <dbReference type="RuleBase" id="RU363032"/>
    </source>
</evidence>
<dbReference type="Pfam" id="PF19300">
    <property type="entry name" value="BPD_transp_1_N"/>
    <property type="match status" value="1"/>
</dbReference>
<dbReference type="InterPro" id="IPR045621">
    <property type="entry name" value="BPD_transp_1_N"/>
</dbReference>
<keyword evidence="5 7" id="KW-1133">Transmembrane helix</keyword>
<name>A0A8J4HAY1_9PROT</name>
<comment type="caution">
    <text evidence="9">The sequence shown here is derived from an EMBL/GenBank/DDBJ whole genome shotgun (WGS) entry which is preliminary data.</text>
</comment>
<organism evidence="9">
    <name type="scientific">Acidicaldus sp</name>
    <dbReference type="NCBI Taxonomy" id="1872105"/>
    <lineage>
        <taxon>Bacteria</taxon>
        <taxon>Pseudomonadati</taxon>
        <taxon>Pseudomonadota</taxon>
        <taxon>Alphaproteobacteria</taxon>
        <taxon>Acetobacterales</taxon>
        <taxon>Acetobacteraceae</taxon>
        <taxon>Acidicaldus</taxon>
    </lineage>
</organism>
<evidence type="ECO:0000256" key="6">
    <source>
        <dbReference type="ARBA" id="ARBA00023136"/>
    </source>
</evidence>
<evidence type="ECO:0000256" key="1">
    <source>
        <dbReference type="ARBA" id="ARBA00004651"/>
    </source>
</evidence>
<dbReference type="InterPro" id="IPR000515">
    <property type="entry name" value="MetI-like"/>
</dbReference>
<feature type="transmembrane region" description="Helical" evidence="7">
    <location>
        <begin position="12"/>
        <end position="33"/>
    </location>
</feature>
<evidence type="ECO:0000256" key="2">
    <source>
        <dbReference type="ARBA" id="ARBA00022448"/>
    </source>
</evidence>
<accession>A0A8J4HAY1</accession>
<feature type="transmembrane region" description="Helical" evidence="7">
    <location>
        <begin position="134"/>
        <end position="160"/>
    </location>
</feature>
<comment type="subcellular location">
    <subcellularLocation>
        <location evidence="1 7">Cell membrane</location>
        <topology evidence="1 7">Multi-pass membrane protein</topology>
    </subcellularLocation>
</comment>
<evidence type="ECO:0000256" key="3">
    <source>
        <dbReference type="ARBA" id="ARBA00022475"/>
    </source>
</evidence>
<evidence type="ECO:0000313" key="9">
    <source>
        <dbReference type="EMBL" id="HGC43520.1"/>
    </source>
</evidence>
<feature type="transmembrane region" description="Helical" evidence="7">
    <location>
        <begin position="98"/>
        <end position="122"/>
    </location>
</feature>
<feature type="domain" description="ABC transmembrane type-1" evidence="8">
    <location>
        <begin position="98"/>
        <end position="307"/>
    </location>
</feature>
<keyword evidence="4 7" id="KW-0812">Transmembrane</keyword>
<dbReference type="GO" id="GO:0005886">
    <property type="term" value="C:plasma membrane"/>
    <property type="evidence" value="ECO:0007669"/>
    <property type="project" value="UniProtKB-SubCell"/>
</dbReference>
<evidence type="ECO:0000256" key="5">
    <source>
        <dbReference type="ARBA" id="ARBA00022989"/>
    </source>
</evidence>
<evidence type="ECO:0000259" key="8">
    <source>
        <dbReference type="PROSITE" id="PS50928"/>
    </source>
</evidence>
<protein>
    <submittedName>
        <fullName evidence="9">ABC transporter permease</fullName>
    </submittedName>
</protein>